<reference evidence="1 2" key="1">
    <citation type="journal article" date="2014" name="Agronomy (Basel)">
        <title>A Draft Genome Sequence for Ensete ventricosum, the Drought-Tolerant Tree Against Hunger.</title>
        <authorList>
            <person name="Harrison J."/>
            <person name="Moore K.A."/>
            <person name="Paszkiewicz K."/>
            <person name="Jones T."/>
            <person name="Grant M."/>
            <person name="Ambacheew D."/>
            <person name="Muzemil S."/>
            <person name="Studholme D.J."/>
        </authorList>
    </citation>
    <scope>NUCLEOTIDE SEQUENCE [LARGE SCALE GENOMIC DNA]</scope>
</reference>
<comment type="caution">
    <text evidence="1">The sequence shown here is derived from an EMBL/GenBank/DDBJ whole genome shotgun (WGS) entry which is preliminary data.</text>
</comment>
<dbReference type="Proteomes" id="UP000287651">
    <property type="component" value="Unassembled WGS sequence"/>
</dbReference>
<proteinExistence type="predicted"/>
<dbReference type="PANTHER" id="PTHR33240">
    <property type="entry name" value="OS08G0508500 PROTEIN"/>
    <property type="match status" value="1"/>
</dbReference>
<evidence type="ECO:0008006" key="3">
    <source>
        <dbReference type="Google" id="ProtNLM"/>
    </source>
</evidence>
<gene>
    <name evidence="1" type="ORF">B296_00035054</name>
</gene>
<dbReference type="PANTHER" id="PTHR33240:SF8">
    <property type="entry name" value="OS03G0439900 PROTEIN"/>
    <property type="match status" value="1"/>
</dbReference>
<protein>
    <recommendedName>
        <fullName evidence="3">Aspartic peptidase DDI1-type domain-containing protein</fullName>
    </recommendedName>
</protein>
<dbReference type="EMBL" id="AMZH03003589">
    <property type="protein sequence ID" value="RRT71842.1"/>
    <property type="molecule type" value="Genomic_DNA"/>
</dbReference>
<dbReference type="InterPro" id="IPR021109">
    <property type="entry name" value="Peptidase_aspartic_dom_sf"/>
</dbReference>
<evidence type="ECO:0000313" key="2">
    <source>
        <dbReference type="Proteomes" id="UP000287651"/>
    </source>
</evidence>
<dbReference type="CDD" id="cd00303">
    <property type="entry name" value="retropepsin_like"/>
    <property type="match status" value="1"/>
</dbReference>
<organism evidence="1 2">
    <name type="scientific">Ensete ventricosum</name>
    <name type="common">Abyssinian banana</name>
    <name type="synonym">Musa ensete</name>
    <dbReference type="NCBI Taxonomy" id="4639"/>
    <lineage>
        <taxon>Eukaryota</taxon>
        <taxon>Viridiplantae</taxon>
        <taxon>Streptophyta</taxon>
        <taxon>Embryophyta</taxon>
        <taxon>Tracheophyta</taxon>
        <taxon>Spermatophyta</taxon>
        <taxon>Magnoliopsida</taxon>
        <taxon>Liliopsida</taxon>
        <taxon>Zingiberales</taxon>
        <taxon>Musaceae</taxon>
        <taxon>Ensete</taxon>
    </lineage>
</organism>
<dbReference type="AlphaFoldDB" id="A0A427A6H1"/>
<evidence type="ECO:0000313" key="1">
    <source>
        <dbReference type="EMBL" id="RRT71842.1"/>
    </source>
</evidence>
<name>A0A427A6H1_ENSVE</name>
<accession>A0A427A6H1</accession>
<dbReference type="Gene3D" id="2.40.70.10">
    <property type="entry name" value="Acid Proteases"/>
    <property type="match status" value="1"/>
</dbReference>
<sequence length="199" mass="22716">MEKHPRQRDKLKITFGMGETKYPDHDNTLVISVWVANVGVKRVMVDTGSSVYMLYFDAFEKLRLTEKDLSSIASTITSFISDFISPLGTTTLLVTIGHEPKSKIIMVTYMVVHLPSAYNVILSCPALNKLRAIISTYHQTMKFPTRARISEVRSDPQESKKCYLMTIMLPKKLKLELRLPNTMSKSRLDQFDARAKPRD</sequence>